<dbReference type="Proteomes" id="UP000219036">
    <property type="component" value="Unassembled WGS sequence"/>
</dbReference>
<dbReference type="GO" id="GO:0005509">
    <property type="term" value="F:calcium ion binding"/>
    <property type="evidence" value="ECO:0007669"/>
    <property type="project" value="InterPro"/>
</dbReference>
<protein>
    <recommendedName>
        <fullName evidence="4">Outer membrane protein beta-barrel domain-containing protein</fullName>
    </recommendedName>
</protein>
<accession>A0A285NKW8</accession>
<dbReference type="AlphaFoldDB" id="A0A285NKW8"/>
<evidence type="ECO:0000313" key="3">
    <source>
        <dbReference type="Proteomes" id="UP000219036"/>
    </source>
</evidence>
<proteinExistence type="predicted"/>
<dbReference type="RefSeq" id="WP_097000740.1">
    <property type="nucleotide sequence ID" value="NZ_OBEI01000007.1"/>
</dbReference>
<feature type="chain" id="PRO_5012063521" description="Outer membrane protein beta-barrel domain-containing protein" evidence="1">
    <location>
        <begin position="20"/>
        <end position="261"/>
    </location>
</feature>
<dbReference type="OrthoDB" id="5333527at2"/>
<dbReference type="InterPro" id="IPR028974">
    <property type="entry name" value="TSP_type-3_rpt"/>
</dbReference>
<evidence type="ECO:0008006" key="4">
    <source>
        <dbReference type="Google" id="ProtNLM"/>
    </source>
</evidence>
<dbReference type="SUPFAM" id="SSF103647">
    <property type="entry name" value="TSP type-3 repeat"/>
    <property type="match status" value="1"/>
</dbReference>
<sequence>MRKIIACILSIFSVSFAFVDSDLDGVDDAVDKCPNTPFNQLVGPDGCPLGKVGQERVSGPKGTFYFRVGGGFSKDKSYSSTYSSVSLAYAFKGLYLSWTSYYYFQNDFANEEGLGNSFLYGSYSKFFGKLYTTAGLNVKIPTGQGRLSDDNFDFTPSLTLDYIRGKDDYFVYYGYTIKGKSGLKDVHSVSLGAGYQFSKKFYSSLSLDALSSAVSGKMRYYLTYFGIYNFSKKYYSTFSYSYGINERATDHSVYAKLGIRF</sequence>
<organism evidence="2 3">
    <name type="scientific">Persephonella hydrogeniphila</name>
    <dbReference type="NCBI Taxonomy" id="198703"/>
    <lineage>
        <taxon>Bacteria</taxon>
        <taxon>Pseudomonadati</taxon>
        <taxon>Aquificota</taxon>
        <taxon>Aquificia</taxon>
        <taxon>Aquificales</taxon>
        <taxon>Hydrogenothermaceae</taxon>
        <taxon>Persephonella</taxon>
    </lineage>
</organism>
<dbReference type="EMBL" id="OBEI01000007">
    <property type="protein sequence ID" value="SNZ09597.1"/>
    <property type="molecule type" value="Genomic_DNA"/>
</dbReference>
<keyword evidence="1" id="KW-0732">Signal</keyword>
<reference evidence="3" key="1">
    <citation type="submission" date="2017-09" db="EMBL/GenBank/DDBJ databases">
        <authorList>
            <person name="Varghese N."/>
            <person name="Submissions S."/>
        </authorList>
    </citation>
    <scope>NUCLEOTIDE SEQUENCE [LARGE SCALE GENOMIC DNA]</scope>
    <source>
        <strain evidence="3">DSM 15103</strain>
    </source>
</reference>
<feature type="signal peptide" evidence="1">
    <location>
        <begin position="1"/>
        <end position="19"/>
    </location>
</feature>
<name>A0A285NKW8_9AQUI</name>
<evidence type="ECO:0000313" key="2">
    <source>
        <dbReference type="EMBL" id="SNZ09597.1"/>
    </source>
</evidence>
<gene>
    <name evidence="2" type="ORF">SAMN06265182_1579</name>
</gene>
<keyword evidence="3" id="KW-1185">Reference proteome</keyword>
<evidence type="ECO:0000256" key="1">
    <source>
        <dbReference type="SAM" id="SignalP"/>
    </source>
</evidence>